<dbReference type="AlphaFoldDB" id="A0A6C0LSM7"/>
<accession>A0A6C0LSM7</accession>
<dbReference type="EMBL" id="MN740562">
    <property type="protein sequence ID" value="QHU33759.1"/>
    <property type="molecule type" value="Genomic_DNA"/>
</dbReference>
<evidence type="ECO:0000313" key="1">
    <source>
        <dbReference type="EMBL" id="QHU33759.1"/>
    </source>
</evidence>
<organism evidence="1">
    <name type="scientific">viral metagenome</name>
    <dbReference type="NCBI Taxonomy" id="1070528"/>
    <lineage>
        <taxon>unclassified sequences</taxon>
        <taxon>metagenomes</taxon>
        <taxon>organismal metagenomes</taxon>
    </lineage>
</organism>
<protein>
    <submittedName>
        <fullName evidence="1">Uncharacterized protein</fullName>
    </submittedName>
</protein>
<reference evidence="1" key="1">
    <citation type="journal article" date="2020" name="Nature">
        <title>Giant virus diversity and host interactions through global metagenomics.</title>
        <authorList>
            <person name="Schulz F."/>
            <person name="Roux S."/>
            <person name="Paez-Espino D."/>
            <person name="Jungbluth S."/>
            <person name="Walsh D.A."/>
            <person name="Denef V.J."/>
            <person name="McMahon K.D."/>
            <person name="Konstantinidis K.T."/>
            <person name="Eloe-Fadrosh E.A."/>
            <person name="Kyrpides N.C."/>
            <person name="Woyke T."/>
        </authorList>
    </citation>
    <scope>NUCLEOTIDE SEQUENCE</scope>
    <source>
        <strain evidence="1">GVMAG-S-1016704-121</strain>
    </source>
</reference>
<name>A0A6C0LSM7_9ZZZZ</name>
<proteinExistence type="predicted"/>
<sequence length="133" mass="15593">MPTWEVSICKTPGCYNGGDKKFNMCKWHRTIDLLDNKIKKNWHKCNLCHHGYNDRSALVDTSKVWNPCKLVFAFSINEQIKKQRKHFGGIYPLEPSWDDFFDNKRRGLQKCYPGMLGFCDTCNGYSGGELWKY</sequence>